<comment type="caution">
    <text evidence="7">The sequence shown here is derived from an EMBL/GenBank/DDBJ whole genome shotgun (WGS) entry which is preliminary data.</text>
</comment>
<evidence type="ECO:0000256" key="1">
    <source>
        <dbReference type="ARBA" id="ARBA00010325"/>
    </source>
</evidence>
<dbReference type="InterPro" id="IPR036910">
    <property type="entry name" value="HMG_box_dom_sf"/>
</dbReference>
<dbReference type="Proteomes" id="UP000317494">
    <property type="component" value="Unassembled WGS sequence"/>
</dbReference>
<dbReference type="InterPro" id="IPR006780">
    <property type="entry name" value="YABBY"/>
</dbReference>
<dbReference type="AlphaFoldDB" id="A0A507CV43"/>
<protein>
    <recommendedName>
        <fullName evidence="6">YABBY protein C-terminal domain-containing protein</fullName>
    </recommendedName>
</protein>
<dbReference type="SUPFAM" id="SSF47095">
    <property type="entry name" value="HMG-box"/>
    <property type="match status" value="1"/>
</dbReference>
<name>A0A507CV43_9FUNG</name>
<sequence>MILYSLYYKMPKATVVKKSESVKNTPGKKGTSAYNVYMKETLKEIKDANPGIEHRTAFSRAANGWKESPKNPKNQASAQE</sequence>
<dbReference type="Pfam" id="PF04690">
    <property type="entry name" value="YABBY"/>
    <property type="match status" value="1"/>
</dbReference>
<feature type="domain" description="YABBY protein C-terminal" evidence="6">
    <location>
        <begin position="14"/>
        <end position="72"/>
    </location>
</feature>
<dbReference type="GO" id="GO:0005634">
    <property type="term" value="C:nucleus"/>
    <property type="evidence" value="ECO:0007669"/>
    <property type="project" value="TreeGrafter"/>
</dbReference>
<evidence type="ECO:0000256" key="3">
    <source>
        <dbReference type="ARBA" id="ARBA00022771"/>
    </source>
</evidence>
<feature type="region of interest" description="Disordered" evidence="5">
    <location>
        <begin position="55"/>
        <end position="80"/>
    </location>
</feature>
<dbReference type="Gene3D" id="1.10.30.10">
    <property type="entry name" value="High mobility group box domain"/>
    <property type="match status" value="1"/>
</dbReference>
<keyword evidence="4" id="KW-0862">Zinc</keyword>
<dbReference type="InterPro" id="IPR056775">
    <property type="entry name" value="YABBY_C"/>
</dbReference>
<dbReference type="GO" id="GO:0008270">
    <property type="term" value="F:zinc ion binding"/>
    <property type="evidence" value="ECO:0007669"/>
    <property type="project" value="UniProtKB-KW"/>
</dbReference>
<gene>
    <name evidence="7" type="ORF">SeMB42_g04882</name>
</gene>
<proteinExistence type="inferred from homology"/>
<comment type="similarity">
    <text evidence="1">Belongs to the YABBY family.</text>
</comment>
<evidence type="ECO:0000313" key="7">
    <source>
        <dbReference type="EMBL" id="TPX43047.1"/>
    </source>
</evidence>
<dbReference type="VEuPathDB" id="FungiDB:SeMB42_g04882"/>
<dbReference type="PANTHER" id="PTHR31675">
    <property type="entry name" value="PROTEIN YABBY 6-RELATED"/>
    <property type="match status" value="1"/>
</dbReference>
<dbReference type="GO" id="GO:0045165">
    <property type="term" value="P:cell fate commitment"/>
    <property type="evidence" value="ECO:0007669"/>
    <property type="project" value="TreeGrafter"/>
</dbReference>
<organism evidence="7 8">
    <name type="scientific">Synchytrium endobioticum</name>
    <dbReference type="NCBI Taxonomy" id="286115"/>
    <lineage>
        <taxon>Eukaryota</taxon>
        <taxon>Fungi</taxon>
        <taxon>Fungi incertae sedis</taxon>
        <taxon>Chytridiomycota</taxon>
        <taxon>Chytridiomycota incertae sedis</taxon>
        <taxon>Chytridiomycetes</taxon>
        <taxon>Synchytriales</taxon>
        <taxon>Synchytriaceae</taxon>
        <taxon>Synchytrium</taxon>
    </lineage>
</organism>
<evidence type="ECO:0000313" key="8">
    <source>
        <dbReference type="Proteomes" id="UP000317494"/>
    </source>
</evidence>
<accession>A0A507CV43</accession>
<dbReference type="EMBL" id="QEAN01000211">
    <property type="protein sequence ID" value="TPX43047.1"/>
    <property type="molecule type" value="Genomic_DNA"/>
</dbReference>
<dbReference type="CDD" id="cd00084">
    <property type="entry name" value="HMG-box_SF"/>
    <property type="match status" value="1"/>
</dbReference>
<evidence type="ECO:0000256" key="2">
    <source>
        <dbReference type="ARBA" id="ARBA00022723"/>
    </source>
</evidence>
<keyword evidence="2" id="KW-0479">Metal-binding</keyword>
<evidence type="ECO:0000256" key="5">
    <source>
        <dbReference type="SAM" id="MobiDB-lite"/>
    </source>
</evidence>
<feature type="compositionally biased region" description="Polar residues" evidence="5">
    <location>
        <begin position="71"/>
        <end position="80"/>
    </location>
</feature>
<reference evidence="7 8" key="1">
    <citation type="journal article" date="2019" name="Sci. Rep.">
        <title>Comparative genomics of chytrid fungi reveal insights into the obligate biotrophic and pathogenic lifestyle of Synchytrium endobioticum.</title>
        <authorList>
            <person name="van de Vossenberg B.T.L.H."/>
            <person name="Warris S."/>
            <person name="Nguyen H.D.T."/>
            <person name="van Gent-Pelzer M.P.E."/>
            <person name="Joly D.L."/>
            <person name="van de Geest H.C."/>
            <person name="Bonants P.J.M."/>
            <person name="Smith D.S."/>
            <person name="Levesque C.A."/>
            <person name="van der Lee T.A.J."/>
        </authorList>
    </citation>
    <scope>NUCLEOTIDE SEQUENCE [LARGE SCALE GENOMIC DNA]</scope>
    <source>
        <strain evidence="7 8">MB42</strain>
    </source>
</reference>
<dbReference type="PANTHER" id="PTHR31675:SF1">
    <property type="entry name" value="PROTEIN CRABS CLAW"/>
    <property type="match status" value="1"/>
</dbReference>
<evidence type="ECO:0000256" key="4">
    <source>
        <dbReference type="ARBA" id="ARBA00022833"/>
    </source>
</evidence>
<evidence type="ECO:0000259" key="6">
    <source>
        <dbReference type="Pfam" id="PF04690"/>
    </source>
</evidence>
<keyword evidence="8" id="KW-1185">Reference proteome</keyword>
<keyword evidence="3" id="KW-0863">Zinc-finger</keyword>